<protein>
    <submittedName>
        <fullName evidence="2">IS630 family transposase</fullName>
    </submittedName>
</protein>
<proteinExistence type="predicted"/>
<dbReference type="Pfam" id="PF13358">
    <property type="entry name" value="DDE_3"/>
    <property type="match status" value="1"/>
</dbReference>
<reference evidence="2 3" key="1">
    <citation type="submission" date="2022-04" db="EMBL/GenBank/DDBJ databases">
        <title>Positive selection, recombination, and allopatry shape intraspecific diversity of widespread and dominant cyanobacteria.</title>
        <authorList>
            <person name="Wei J."/>
            <person name="Shu W."/>
            <person name="Hu C."/>
        </authorList>
    </citation>
    <scope>NUCLEOTIDE SEQUENCE [LARGE SCALE GENOMIC DNA]</scope>
    <source>
        <strain evidence="2 3">GB2-A4</strain>
    </source>
</reference>
<dbReference type="Proteomes" id="UP001464891">
    <property type="component" value="Unassembled WGS sequence"/>
</dbReference>
<feature type="domain" description="Tc1-like transposase DDE" evidence="1">
    <location>
        <begin position="18"/>
        <end position="162"/>
    </location>
</feature>
<dbReference type="InterPro" id="IPR047655">
    <property type="entry name" value="Transpos_IS630-like"/>
</dbReference>
<evidence type="ECO:0000313" key="2">
    <source>
        <dbReference type="EMBL" id="MEP0819977.1"/>
    </source>
</evidence>
<evidence type="ECO:0000259" key="1">
    <source>
        <dbReference type="Pfam" id="PF13358"/>
    </source>
</evidence>
<accession>A0ABV0JDW9</accession>
<gene>
    <name evidence="2" type="ORF">NC998_23000</name>
</gene>
<dbReference type="RefSeq" id="WP_199299330.1">
    <property type="nucleotide sequence ID" value="NZ_JAMPKM010000018.1"/>
</dbReference>
<dbReference type="Gene3D" id="3.30.420.10">
    <property type="entry name" value="Ribonuclease H-like superfamily/Ribonuclease H"/>
    <property type="match status" value="1"/>
</dbReference>
<sequence>MAWLERHRQEIVTGQLVVFFQDECHLLWGDLCGYVWGKINQRIEVPMTNERQKQNYYGTLNVLSREFLIKAFERGNSESTIAFSQALLAEYPHSRIALIWDRASYHRSQAIQDYLAAVNQGLKECEWTITCLRFAPHASRQNPVEDLWLQAKQWIRKCYHPCRSFSTVRWLFEFITHRQTLVSPRFLCMALFHESFRIAIALFHHSCQRIAKSPKFVEHCLDELVETMLQQHCYLLFFESDRKGIVALAHGFLPKSLNSLAIAHFIV</sequence>
<dbReference type="NCBIfam" id="NF033545">
    <property type="entry name" value="transpos_IS630"/>
    <property type="match status" value="1"/>
</dbReference>
<name>A0ABV0JDW9_9CYAN</name>
<dbReference type="InterPro" id="IPR038717">
    <property type="entry name" value="Tc1-like_DDE_dom"/>
</dbReference>
<dbReference type="EMBL" id="JAMPKM010000018">
    <property type="protein sequence ID" value="MEP0819977.1"/>
    <property type="molecule type" value="Genomic_DNA"/>
</dbReference>
<dbReference type="InterPro" id="IPR036397">
    <property type="entry name" value="RNaseH_sf"/>
</dbReference>
<organism evidence="2 3">
    <name type="scientific">Trichocoleus desertorum GB2-A4</name>
    <dbReference type="NCBI Taxonomy" id="2933944"/>
    <lineage>
        <taxon>Bacteria</taxon>
        <taxon>Bacillati</taxon>
        <taxon>Cyanobacteriota</taxon>
        <taxon>Cyanophyceae</taxon>
        <taxon>Leptolyngbyales</taxon>
        <taxon>Trichocoleusaceae</taxon>
        <taxon>Trichocoleus</taxon>
    </lineage>
</organism>
<evidence type="ECO:0000313" key="3">
    <source>
        <dbReference type="Proteomes" id="UP001464891"/>
    </source>
</evidence>
<comment type="caution">
    <text evidence="2">The sequence shown here is derived from an EMBL/GenBank/DDBJ whole genome shotgun (WGS) entry which is preliminary data.</text>
</comment>
<keyword evidence="3" id="KW-1185">Reference proteome</keyword>